<reference evidence="3" key="1">
    <citation type="submission" date="2016-11" db="EMBL/GenBank/DDBJ databases">
        <authorList>
            <person name="Varghese N."/>
            <person name="Submissions S."/>
        </authorList>
    </citation>
    <scope>NUCLEOTIDE SEQUENCE [LARGE SCALE GENOMIC DNA]</scope>
    <source>
        <strain evidence="3">DSM 27619</strain>
    </source>
</reference>
<protein>
    <recommendedName>
        <fullName evidence="1">DUF2963 domain-containing protein</fullName>
    </recommendedName>
</protein>
<feature type="domain" description="DUF2963" evidence="1">
    <location>
        <begin position="88"/>
        <end position="120"/>
    </location>
</feature>
<name>A0A1M4SQC1_9FLAO</name>
<dbReference type="InterPro" id="IPR021348">
    <property type="entry name" value="DUF2963"/>
</dbReference>
<evidence type="ECO:0000313" key="2">
    <source>
        <dbReference type="EMBL" id="SHE34375.1"/>
    </source>
</evidence>
<sequence>MKFKIVFILLLAFIKGYSQEKVTIDDLYFENYIAYHKLDNKKFTGTLQDKKKKNHIKWEEIYENGNRTKMLRYFNIYDRQVICDEFIFDPETKQKIKQIGYSSNGLQYWETEFDENQKKKSFSFYKNNILYTYEEFRNNKKHGKWFCINKNGIKCETEYDNGKKINSQTSL</sequence>
<proteinExistence type="predicted"/>
<dbReference type="STRING" id="1416778.SAMN05443633_10141"/>
<accession>A0A1M4SQC1</accession>
<dbReference type="EMBL" id="FQUT01000001">
    <property type="protein sequence ID" value="SHE34375.1"/>
    <property type="molecule type" value="Genomic_DNA"/>
</dbReference>
<keyword evidence="3" id="KW-1185">Reference proteome</keyword>
<dbReference type="SUPFAM" id="SSF82185">
    <property type="entry name" value="Histone H3 K4-specific methyltransferase SET7/9 N-terminal domain"/>
    <property type="match status" value="1"/>
</dbReference>
<evidence type="ECO:0000259" key="1">
    <source>
        <dbReference type="Pfam" id="PF11178"/>
    </source>
</evidence>
<dbReference type="RefSeq" id="WP_072952615.1">
    <property type="nucleotide sequence ID" value="NZ_FQUT01000001.1"/>
</dbReference>
<dbReference type="OrthoDB" id="1441261at2"/>
<dbReference type="AlphaFoldDB" id="A0A1M4SQC1"/>
<organism evidence="2 3">
    <name type="scientific">Chryseobacterium arachidis</name>
    <dbReference type="NCBI Taxonomy" id="1416778"/>
    <lineage>
        <taxon>Bacteria</taxon>
        <taxon>Pseudomonadati</taxon>
        <taxon>Bacteroidota</taxon>
        <taxon>Flavobacteriia</taxon>
        <taxon>Flavobacteriales</taxon>
        <taxon>Weeksellaceae</taxon>
        <taxon>Chryseobacterium group</taxon>
        <taxon>Chryseobacterium</taxon>
    </lineage>
</organism>
<evidence type="ECO:0000313" key="3">
    <source>
        <dbReference type="Proteomes" id="UP000184518"/>
    </source>
</evidence>
<dbReference type="Proteomes" id="UP000184518">
    <property type="component" value="Unassembled WGS sequence"/>
</dbReference>
<dbReference type="Pfam" id="PF11178">
    <property type="entry name" value="DUF2963"/>
    <property type="match status" value="1"/>
</dbReference>
<gene>
    <name evidence="2" type="ORF">SAMN05443633_10141</name>
</gene>